<organism evidence="18 19">
    <name type="scientific">Simonsiella muelleri ATCC 29453</name>
    <dbReference type="NCBI Taxonomy" id="641147"/>
    <lineage>
        <taxon>Bacteria</taxon>
        <taxon>Pseudomonadati</taxon>
        <taxon>Pseudomonadota</taxon>
        <taxon>Betaproteobacteria</taxon>
        <taxon>Neisseriales</taxon>
        <taxon>Neisseriaceae</taxon>
        <taxon>Simonsiella</taxon>
    </lineage>
</organism>
<dbReference type="Gene3D" id="3.40.50.720">
    <property type="entry name" value="NAD(P)-binding Rossmann-like Domain"/>
    <property type="match status" value="1"/>
</dbReference>
<dbReference type="GO" id="GO:0050661">
    <property type="term" value="F:NADP binding"/>
    <property type="evidence" value="ECO:0007669"/>
    <property type="project" value="InterPro"/>
</dbReference>
<dbReference type="InterPro" id="IPR036343">
    <property type="entry name" value="GluRdtase_N_sf"/>
</dbReference>
<proteinExistence type="inferred from homology"/>
<evidence type="ECO:0000256" key="7">
    <source>
        <dbReference type="ARBA" id="ARBA00047464"/>
    </source>
</evidence>
<dbReference type="InterPro" id="IPR018214">
    <property type="entry name" value="GluRdtase_CS"/>
</dbReference>
<feature type="domain" description="Tetrapyrrole biosynthesis glutamyl-tRNA reductase dimerisation" evidence="15">
    <location>
        <begin position="317"/>
        <end position="411"/>
    </location>
</feature>
<dbReference type="SUPFAM" id="SSF69075">
    <property type="entry name" value="Glutamyl tRNA-reductase dimerization domain"/>
    <property type="match status" value="1"/>
</dbReference>
<evidence type="ECO:0000313" key="19">
    <source>
        <dbReference type="Proteomes" id="UP000017813"/>
    </source>
</evidence>
<dbReference type="EMBL" id="ADCY02000052">
    <property type="protein sequence ID" value="EFG30343.2"/>
    <property type="molecule type" value="Genomic_DNA"/>
</dbReference>
<keyword evidence="4 9" id="KW-0521">NADP</keyword>
<evidence type="ECO:0000256" key="13">
    <source>
        <dbReference type="PIRSR" id="PIRSR000445-4"/>
    </source>
</evidence>
<dbReference type="HAMAP" id="MF_00087">
    <property type="entry name" value="Glu_tRNA_reductase"/>
    <property type="match status" value="1"/>
</dbReference>
<dbReference type="FunFam" id="3.30.460.30:FF:000001">
    <property type="entry name" value="Glutamyl-tRNA reductase"/>
    <property type="match status" value="1"/>
</dbReference>
<dbReference type="InterPro" id="IPR036291">
    <property type="entry name" value="NAD(P)-bd_dom_sf"/>
</dbReference>
<evidence type="ECO:0000256" key="3">
    <source>
        <dbReference type="ARBA" id="ARBA00012970"/>
    </source>
</evidence>
<dbReference type="EC" id="1.2.1.70" evidence="3 9"/>
<dbReference type="PROSITE" id="PS00747">
    <property type="entry name" value="GLUTR"/>
    <property type="match status" value="1"/>
</dbReference>
<protein>
    <recommendedName>
        <fullName evidence="8 9">Glutamyl-tRNA reductase</fullName>
        <shortName evidence="9">GluTR</shortName>
        <ecNumber evidence="3 9">1.2.1.70</ecNumber>
    </recommendedName>
</protein>
<comment type="similarity">
    <text evidence="2 9 14">Belongs to the glutamyl-tRNA reductase family.</text>
</comment>
<feature type="active site" description="Nucleophile" evidence="9 10">
    <location>
        <position position="50"/>
    </location>
</feature>
<feature type="site" description="Important for activity" evidence="9 13">
    <location>
        <position position="94"/>
    </location>
</feature>
<reference evidence="18 19" key="2">
    <citation type="submission" date="2011-10" db="EMBL/GenBank/DDBJ databases">
        <title>The Genome Sequence of Simonsiella muelleri ATCC 29453.</title>
        <authorList>
            <consortium name="The Broad Institute Genome Sequencing Platform"/>
            <consortium name="The Broad Institute Genome Sequencing Center for Infectious Disease"/>
            <person name="Earl A."/>
            <person name="Ward D."/>
            <person name="Feldgarden M."/>
            <person name="Gevers D."/>
            <person name="Izard J."/>
            <person name="Baranova O.V."/>
            <person name="Blanton J.M."/>
            <person name="Tanner A.C."/>
            <person name="Dewhirst F."/>
            <person name="Young S.K."/>
            <person name="Zeng Q."/>
            <person name="Gargeya S."/>
            <person name="Fitzgerald M."/>
            <person name="Haas B."/>
            <person name="Abouelleil A."/>
            <person name="Alvarado L."/>
            <person name="Arachchi H.M."/>
            <person name="Berlin A."/>
            <person name="Brown A."/>
            <person name="Chapman S.B."/>
            <person name="Chen Z."/>
            <person name="Dunbar C."/>
            <person name="Freedman E."/>
            <person name="Gearin G."/>
            <person name="Goldberg J."/>
            <person name="Griggs A."/>
            <person name="Gujja S."/>
            <person name="Heiman D."/>
            <person name="Howarth C."/>
            <person name="Larson L."/>
            <person name="Lui A."/>
            <person name="MacDonald P.J.P."/>
            <person name="Montmayeur A."/>
            <person name="Murphy C."/>
            <person name="Neiman D."/>
            <person name="Pearson M."/>
            <person name="Priest M."/>
            <person name="Roberts A."/>
            <person name="Saif S."/>
            <person name="Shea T."/>
            <person name="Shenoy N."/>
            <person name="Sisk P."/>
            <person name="Stolte C."/>
            <person name="Sykes S."/>
            <person name="Wortman J."/>
            <person name="Nusbaum C."/>
            <person name="Birren B."/>
        </authorList>
    </citation>
    <scope>NUCLEOTIDE SEQUENCE [LARGE SCALE GENOMIC DNA]</scope>
    <source>
        <strain evidence="18 19">ATCC 29453</strain>
    </source>
</reference>
<dbReference type="Pfam" id="PF00745">
    <property type="entry name" value="GlutR_dimer"/>
    <property type="match status" value="1"/>
</dbReference>
<keyword evidence="19" id="KW-1185">Reference proteome</keyword>
<dbReference type="SUPFAM" id="SSF51735">
    <property type="entry name" value="NAD(P)-binding Rossmann-fold domains"/>
    <property type="match status" value="1"/>
</dbReference>
<evidence type="ECO:0000313" key="18">
    <source>
        <dbReference type="EMBL" id="EFG30343.2"/>
    </source>
</evidence>
<comment type="subunit">
    <text evidence="9">Homodimer.</text>
</comment>
<reference evidence="18 19" key="1">
    <citation type="submission" date="2010-03" db="EMBL/GenBank/DDBJ databases">
        <authorList>
            <consortium name="The Broad Institute Genome Sequencing Platform"/>
            <person name="Ward D."/>
            <person name="Earl A."/>
            <person name="Feldgarden M."/>
            <person name="Gevers D."/>
            <person name="Young S."/>
            <person name="Zeng Q."/>
            <person name="Koehrsen M."/>
            <person name="Alvarado L."/>
            <person name="Berlin A.M."/>
            <person name="Borenstein D."/>
            <person name="Chapman S.B."/>
            <person name="Chen Z."/>
            <person name="Engels R."/>
            <person name="Freedman E."/>
            <person name="Gellesch M."/>
            <person name="Goldberg J."/>
            <person name="Griggs A."/>
            <person name="Gujja S."/>
            <person name="Heilman E.R."/>
            <person name="Heiman D.I."/>
            <person name="Hepburn T.A."/>
            <person name="Howarth C."/>
            <person name="Jen D."/>
            <person name="Larson L."/>
            <person name="Mehta T."/>
            <person name="Park D."/>
            <person name="Pearson M."/>
            <person name="Richards J."/>
            <person name="Roberts A."/>
            <person name="Saif S."/>
            <person name="Shea T.D."/>
            <person name="Shenoy N."/>
            <person name="Sisk P."/>
            <person name="Stolte C."/>
            <person name="Sykes S.N."/>
            <person name="Walk T."/>
            <person name="White J."/>
            <person name="Yandava C."/>
            <person name="Izard J."/>
            <person name="Baranova O.V."/>
            <person name="Blanton J.M."/>
            <person name="Tanner A.C."/>
            <person name="Dewhirst F."/>
            <person name="Haas B."/>
            <person name="Nusbaum C."/>
            <person name="Birren B."/>
        </authorList>
    </citation>
    <scope>NUCLEOTIDE SEQUENCE [LARGE SCALE GENOMIC DNA]</scope>
    <source>
        <strain evidence="18 19">ATCC 29453</strain>
    </source>
</reference>
<accession>V9HL98</accession>
<feature type="binding site" evidence="9 11">
    <location>
        <position position="104"/>
    </location>
    <ligand>
        <name>substrate</name>
    </ligand>
</feature>
<dbReference type="InterPro" id="IPR000343">
    <property type="entry name" value="4pyrrol_synth_GluRdtase"/>
</dbReference>
<dbReference type="Pfam" id="PF05201">
    <property type="entry name" value="GlutR_N"/>
    <property type="match status" value="1"/>
</dbReference>
<evidence type="ECO:0000259" key="15">
    <source>
        <dbReference type="Pfam" id="PF00745"/>
    </source>
</evidence>
<dbReference type="STRING" id="641147.HMPREF9021_01840"/>
<dbReference type="NCBIfam" id="TIGR01035">
    <property type="entry name" value="hemA"/>
    <property type="match status" value="1"/>
</dbReference>
<keyword evidence="6 9" id="KW-0627">Porphyrin biosynthesis</keyword>
<evidence type="ECO:0000256" key="12">
    <source>
        <dbReference type="PIRSR" id="PIRSR000445-3"/>
    </source>
</evidence>
<feature type="domain" description="Glutamyl-tRNA reductase N-terminal" evidence="17">
    <location>
        <begin position="7"/>
        <end position="151"/>
    </location>
</feature>
<evidence type="ECO:0000256" key="1">
    <source>
        <dbReference type="ARBA" id="ARBA00005059"/>
    </source>
</evidence>
<dbReference type="Proteomes" id="UP000017813">
    <property type="component" value="Unassembled WGS sequence"/>
</dbReference>
<evidence type="ECO:0000256" key="6">
    <source>
        <dbReference type="ARBA" id="ARBA00023244"/>
    </source>
</evidence>
<dbReference type="InterPro" id="IPR006151">
    <property type="entry name" value="Shikm_DH/Glu-tRNA_Rdtase"/>
</dbReference>
<evidence type="ECO:0000256" key="11">
    <source>
        <dbReference type="PIRSR" id="PIRSR000445-2"/>
    </source>
</evidence>
<evidence type="ECO:0000256" key="8">
    <source>
        <dbReference type="ARBA" id="ARBA00068659"/>
    </source>
</evidence>
<feature type="binding site" evidence="9 11">
    <location>
        <position position="115"/>
    </location>
    <ligand>
        <name>substrate</name>
    </ligand>
</feature>
<dbReference type="UniPathway" id="UPA00251">
    <property type="reaction ID" value="UER00316"/>
</dbReference>
<dbReference type="PANTHER" id="PTHR43013:SF1">
    <property type="entry name" value="GLUTAMYL-TRNA REDUCTASE"/>
    <property type="match status" value="1"/>
</dbReference>
<evidence type="ECO:0000256" key="14">
    <source>
        <dbReference type="RuleBase" id="RU000584"/>
    </source>
</evidence>
<evidence type="ECO:0000259" key="16">
    <source>
        <dbReference type="Pfam" id="PF01488"/>
    </source>
</evidence>
<dbReference type="PIRSF" id="PIRSF000445">
    <property type="entry name" value="4pyrrol_synth_GluRdtase"/>
    <property type="match status" value="1"/>
</dbReference>
<dbReference type="HOGENOM" id="CLU_035113_2_2_4"/>
<dbReference type="SUPFAM" id="SSF69742">
    <property type="entry name" value="Glutamyl tRNA-reductase catalytic, N-terminal domain"/>
    <property type="match status" value="1"/>
</dbReference>
<comment type="function">
    <text evidence="9">Catalyzes the NADPH-dependent reduction of glutamyl-tRNA(Glu) to glutamate 1-semialdehyde (GSA).</text>
</comment>
<evidence type="ECO:0000259" key="17">
    <source>
        <dbReference type="Pfam" id="PF05201"/>
    </source>
</evidence>
<dbReference type="InterPro" id="IPR015895">
    <property type="entry name" value="4pyrrol_synth_GluRdtase_N"/>
</dbReference>
<comment type="pathway">
    <text evidence="1 9 14">Porphyrin-containing compound metabolism; protoporphyrin-IX biosynthesis; 5-aminolevulinate from L-glutamyl-tRNA(Glu): step 1/2.</text>
</comment>
<feature type="domain" description="Quinate/shikimate 5-dehydrogenase/glutamyl-tRNA reductase" evidence="16">
    <location>
        <begin position="167"/>
        <end position="303"/>
    </location>
</feature>
<dbReference type="InterPro" id="IPR015896">
    <property type="entry name" value="4pyrrol_synth_GluRdtase_dimer"/>
</dbReference>
<keyword evidence="5 9" id="KW-0560">Oxidoreductase</keyword>
<evidence type="ECO:0000256" key="10">
    <source>
        <dbReference type="PIRSR" id="PIRSR000445-1"/>
    </source>
</evidence>
<sequence>MMRLATIGLNHHTAPVAIRERLAFAAATLSDAVRDLLQTVAAEAVILSTCNRTEIYCVADAEDVIDWWANYHQMNVDEIRPYLYTHGCSETIHHAYRVACGLDSMVLGEPQILGQMKEAVRIATEQRALGTWLNALFQRTFAVAKEIRSHTCVGDNTVSMASASVKMAETVFPDLHQTRVLLVGAGEMNELVATYFAAKKPLAMTIANRSLPRAQALCDSLIVSATACSINDLPKIIHQYDVIVSCTAAPMPIIGKRLMEQAMVQRAGKPIFMLDLAVPRDIESQVNEINGIYLKTVDDIDSVVATGKEARRVAAAAAEQMVASKVAEFVAWQKQRQRVPLICALRDEGERARQQVLNNVIKQLEKGLSPQEALERLSVQLTNKLLHAPTRLLNKGNDETLTAAVSQIYRLQPPQHENERRLA</sequence>
<dbReference type="PANTHER" id="PTHR43013">
    <property type="entry name" value="GLUTAMYL-TRNA REDUCTASE"/>
    <property type="match status" value="1"/>
</dbReference>
<dbReference type="Pfam" id="PF01488">
    <property type="entry name" value="Shikimate_DH"/>
    <property type="match status" value="1"/>
</dbReference>
<dbReference type="GO" id="GO:0019353">
    <property type="term" value="P:protoporphyrinogen IX biosynthetic process from glutamate"/>
    <property type="evidence" value="ECO:0007669"/>
    <property type="project" value="TreeGrafter"/>
</dbReference>
<dbReference type="AlphaFoldDB" id="V9HL98"/>
<evidence type="ECO:0000256" key="9">
    <source>
        <dbReference type="HAMAP-Rule" id="MF_00087"/>
    </source>
</evidence>
<comment type="miscellaneous">
    <text evidence="9">During catalysis, the active site Cys acts as a nucleophile attacking the alpha-carbonyl group of tRNA-bound glutamate with the formation of a thioester intermediate between enzyme and glutamate, and the concomitant release of tRNA(Glu). The thioester intermediate is finally reduced by direct hydride transfer from NADPH, to form the product GSA.</text>
</comment>
<dbReference type="InterPro" id="IPR036453">
    <property type="entry name" value="GluRdtase_dimer_dom_sf"/>
</dbReference>
<dbReference type="Gene3D" id="3.30.460.30">
    <property type="entry name" value="Glutamyl-tRNA reductase, N-terminal domain"/>
    <property type="match status" value="1"/>
</dbReference>
<dbReference type="FunFam" id="3.40.50.720:FF:000031">
    <property type="entry name" value="Glutamyl-tRNA reductase"/>
    <property type="match status" value="1"/>
</dbReference>
<dbReference type="CDD" id="cd05213">
    <property type="entry name" value="NAD_bind_Glutamyl_tRNA_reduct"/>
    <property type="match status" value="1"/>
</dbReference>
<name>V9HL98_9NEIS</name>
<comment type="catalytic activity">
    <reaction evidence="7 9 14">
        <text>(S)-4-amino-5-oxopentanoate + tRNA(Glu) + NADP(+) = L-glutamyl-tRNA(Glu) + NADPH + H(+)</text>
        <dbReference type="Rhea" id="RHEA:12344"/>
        <dbReference type="Rhea" id="RHEA-COMP:9663"/>
        <dbReference type="Rhea" id="RHEA-COMP:9680"/>
        <dbReference type="ChEBI" id="CHEBI:15378"/>
        <dbReference type="ChEBI" id="CHEBI:57501"/>
        <dbReference type="ChEBI" id="CHEBI:57783"/>
        <dbReference type="ChEBI" id="CHEBI:58349"/>
        <dbReference type="ChEBI" id="CHEBI:78442"/>
        <dbReference type="ChEBI" id="CHEBI:78520"/>
        <dbReference type="EC" id="1.2.1.70"/>
    </reaction>
</comment>
<feature type="binding site" evidence="9 12">
    <location>
        <begin position="184"/>
        <end position="189"/>
    </location>
    <ligand>
        <name>NADP(+)</name>
        <dbReference type="ChEBI" id="CHEBI:58349"/>
    </ligand>
</feature>
<evidence type="ECO:0000256" key="4">
    <source>
        <dbReference type="ARBA" id="ARBA00022857"/>
    </source>
</evidence>
<feature type="binding site" evidence="9 11">
    <location>
        <begin position="49"/>
        <end position="52"/>
    </location>
    <ligand>
        <name>substrate</name>
    </ligand>
</feature>
<dbReference type="GO" id="GO:0008883">
    <property type="term" value="F:glutamyl-tRNA reductase activity"/>
    <property type="evidence" value="ECO:0007669"/>
    <property type="project" value="UniProtKB-UniRule"/>
</dbReference>
<evidence type="ECO:0000256" key="5">
    <source>
        <dbReference type="ARBA" id="ARBA00023002"/>
    </source>
</evidence>
<feature type="binding site" evidence="9 11">
    <location>
        <begin position="109"/>
        <end position="111"/>
    </location>
    <ligand>
        <name>substrate</name>
    </ligand>
</feature>
<gene>
    <name evidence="9" type="primary">hemA</name>
    <name evidence="18" type="ORF">HMPREF9021_01840</name>
</gene>
<evidence type="ECO:0000256" key="2">
    <source>
        <dbReference type="ARBA" id="ARBA00005916"/>
    </source>
</evidence>
<dbReference type="eggNOG" id="COG0373">
    <property type="taxonomic scope" value="Bacteria"/>
</dbReference>
<comment type="caution">
    <text evidence="18">The sequence shown here is derived from an EMBL/GenBank/DDBJ whole genome shotgun (WGS) entry which is preliminary data.</text>
</comment>
<comment type="domain">
    <text evidence="9">Possesses an unusual extended V-shaped dimeric structure with each monomer consisting of three distinct domains arranged along a curved 'spinal' alpha-helix. The N-terminal catalytic domain specifically recognizes the glutamate moiety of the substrate. The second domain is the NADPH-binding domain, and the third C-terminal domain is responsible for dimerization.</text>
</comment>